<protein>
    <recommendedName>
        <fullName evidence="2">EGF-like domain-containing protein</fullName>
    </recommendedName>
</protein>
<dbReference type="OrthoDB" id="527990at2759"/>
<feature type="transmembrane region" description="Helical" evidence="1">
    <location>
        <begin position="301"/>
        <end position="324"/>
    </location>
</feature>
<feature type="transmembrane region" description="Helical" evidence="1">
    <location>
        <begin position="269"/>
        <end position="289"/>
    </location>
</feature>
<keyword evidence="1" id="KW-0472">Membrane</keyword>
<accession>A0A1Y1ZAW6</accession>
<dbReference type="Proteomes" id="UP000193920">
    <property type="component" value="Unassembled WGS sequence"/>
</dbReference>
<name>A0A1Y1ZAW6_9FUNG</name>
<evidence type="ECO:0000313" key="4">
    <source>
        <dbReference type="Proteomes" id="UP000193920"/>
    </source>
</evidence>
<dbReference type="EMBL" id="MCOG01000431">
    <property type="protein sequence ID" value="ORY07422.1"/>
    <property type="molecule type" value="Genomic_DNA"/>
</dbReference>
<feature type="domain" description="EGF-like" evidence="2">
    <location>
        <begin position="41"/>
        <end position="52"/>
    </location>
</feature>
<keyword evidence="4" id="KW-1185">Reference proteome</keyword>
<evidence type="ECO:0000313" key="3">
    <source>
        <dbReference type="EMBL" id="ORY07422.1"/>
    </source>
</evidence>
<keyword evidence="1" id="KW-0812">Transmembrane</keyword>
<sequence>MYKNDILYCENPICKSNCPNNTATCIAYYSELYNDIEKNICECMPGWKNENCNEKVYIDLSFFFISYSNPLTCMLKFLFKNFGMSTILMIQVMNTLLGYFLGISFQSSEIKSNTAYPVESIKVINKKDHLNKFDKNMTIDNRSSLYNSNENSLFTKESKIDGNNFEELYTHYINKKKESSINMEYLNTVYGKQGKHDLIKKIKFIYYSILEIVFIYIILNIVILLFSIIDVIFENKNIKNNKDYNIIQNKNGEWVYKCNIETLDFSLNMIYLLIYISIIQKSVINYIIFKKQKRENIWLEVIFNSWGYLMIFILFSMDNIYYIIKKKGDDYYSFFVYPNKKLCILHHSYTCGCVLEKKSNEDTSDENIEEFISFYLFCSDILINYNGRIKFITMKNKLKFLSC</sequence>
<dbReference type="InterPro" id="IPR000742">
    <property type="entry name" value="EGF"/>
</dbReference>
<dbReference type="PROSITE" id="PS01186">
    <property type="entry name" value="EGF_2"/>
    <property type="match status" value="1"/>
</dbReference>
<organism evidence="3 4">
    <name type="scientific">Neocallimastix californiae</name>
    <dbReference type="NCBI Taxonomy" id="1754190"/>
    <lineage>
        <taxon>Eukaryota</taxon>
        <taxon>Fungi</taxon>
        <taxon>Fungi incertae sedis</taxon>
        <taxon>Chytridiomycota</taxon>
        <taxon>Chytridiomycota incertae sedis</taxon>
        <taxon>Neocallimastigomycetes</taxon>
        <taxon>Neocallimastigales</taxon>
        <taxon>Neocallimastigaceae</taxon>
        <taxon>Neocallimastix</taxon>
    </lineage>
</organism>
<proteinExistence type="predicted"/>
<gene>
    <name evidence="3" type="ORF">LY90DRAFT_678286</name>
</gene>
<evidence type="ECO:0000259" key="2">
    <source>
        <dbReference type="PROSITE" id="PS01186"/>
    </source>
</evidence>
<feature type="transmembrane region" description="Helical" evidence="1">
    <location>
        <begin position="204"/>
        <end position="229"/>
    </location>
</feature>
<keyword evidence="1" id="KW-1133">Transmembrane helix</keyword>
<feature type="transmembrane region" description="Helical" evidence="1">
    <location>
        <begin position="82"/>
        <end position="102"/>
    </location>
</feature>
<evidence type="ECO:0000256" key="1">
    <source>
        <dbReference type="SAM" id="Phobius"/>
    </source>
</evidence>
<comment type="caution">
    <text evidence="3">The sequence shown here is derived from an EMBL/GenBank/DDBJ whole genome shotgun (WGS) entry which is preliminary data.</text>
</comment>
<dbReference type="AlphaFoldDB" id="A0A1Y1ZAW6"/>
<reference evidence="3 4" key="1">
    <citation type="submission" date="2016-08" db="EMBL/GenBank/DDBJ databases">
        <title>A Parts List for Fungal Cellulosomes Revealed by Comparative Genomics.</title>
        <authorList>
            <consortium name="DOE Joint Genome Institute"/>
            <person name="Haitjema C.H."/>
            <person name="Gilmore S.P."/>
            <person name="Henske J.K."/>
            <person name="Solomon K.V."/>
            <person name="De Groot R."/>
            <person name="Kuo A."/>
            <person name="Mondo S.J."/>
            <person name="Salamov A.A."/>
            <person name="Labutti K."/>
            <person name="Zhao Z."/>
            <person name="Chiniquy J."/>
            <person name="Barry K."/>
            <person name="Brewer H.M."/>
            <person name="Purvine S.O."/>
            <person name="Wright A.T."/>
            <person name="Boxma B."/>
            <person name="Van Alen T."/>
            <person name="Hackstein J.H."/>
            <person name="Baker S.E."/>
            <person name="Grigoriev I.V."/>
            <person name="O'Malley M.A."/>
        </authorList>
    </citation>
    <scope>NUCLEOTIDE SEQUENCE [LARGE SCALE GENOMIC DNA]</scope>
    <source>
        <strain evidence="3 4">G1</strain>
    </source>
</reference>